<dbReference type="Ensembl" id="ENSJHYT00000001844.1">
    <property type="protein sequence ID" value="ENSJHYP00000001467.1"/>
    <property type="gene ID" value="ENSJHYG00000001280.1"/>
</dbReference>
<organism evidence="1 2">
    <name type="scientific">Junco hyemalis</name>
    <name type="common">Dark-eyed junco</name>
    <dbReference type="NCBI Taxonomy" id="40217"/>
    <lineage>
        <taxon>Eukaryota</taxon>
        <taxon>Metazoa</taxon>
        <taxon>Chordata</taxon>
        <taxon>Craniata</taxon>
        <taxon>Vertebrata</taxon>
        <taxon>Euteleostomi</taxon>
        <taxon>Archelosauria</taxon>
        <taxon>Archosauria</taxon>
        <taxon>Dinosauria</taxon>
        <taxon>Saurischia</taxon>
        <taxon>Theropoda</taxon>
        <taxon>Coelurosauria</taxon>
        <taxon>Aves</taxon>
        <taxon>Neognathae</taxon>
        <taxon>Neoaves</taxon>
        <taxon>Telluraves</taxon>
        <taxon>Australaves</taxon>
        <taxon>Passeriformes</taxon>
        <taxon>Passerellidae</taxon>
        <taxon>Junco</taxon>
    </lineage>
</organism>
<evidence type="ECO:0000313" key="1">
    <source>
        <dbReference type="Ensembl" id="ENSJHYP00000001467.1"/>
    </source>
</evidence>
<accession>A0A8C5IAR6</accession>
<name>A0A8C5IAR6_JUNHY</name>
<evidence type="ECO:0000313" key="2">
    <source>
        <dbReference type="Proteomes" id="UP000694408"/>
    </source>
</evidence>
<dbReference type="AlphaFoldDB" id="A0A8C5IAR6"/>
<proteinExistence type="predicted"/>
<keyword evidence="2" id="KW-1185">Reference proteome</keyword>
<dbReference type="Proteomes" id="UP000694408">
    <property type="component" value="Unplaced"/>
</dbReference>
<reference evidence="1" key="1">
    <citation type="submission" date="2025-08" db="UniProtKB">
        <authorList>
            <consortium name="Ensembl"/>
        </authorList>
    </citation>
    <scope>IDENTIFICATION</scope>
</reference>
<reference evidence="1" key="2">
    <citation type="submission" date="2025-09" db="UniProtKB">
        <authorList>
            <consortium name="Ensembl"/>
        </authorList>
    </citation>
    <scope>IDENTIFICATION</scope>
</reference>
<sequence length="89" mass="9858">FRLLCQPEPHTHPRPGHTAGACCLPAHLRGCPPAATPLLKEKDLPITQGSDSVSLLHSHTDCLKCLGKKSSWKVRMHEKNAIQDYQILK</sequence>
<protein>
    <submittedName>
        <fullName evidence="1">Uncharacterized protein</fullName>
    </submittedName>
</protein>